<dbReference type="Proteomes" id="UP001160483">
    <property type="component" value="Unassembled WGS sequence"/>
</dbReference>
<accession>A0AAU9LCR4</accession>
<comment type="caution">
    <text evidence="1">The sequence shown here is derived from an EMBL/GenBank/DDBJ whole genome shotgun (WGS) entry which is preliminary data.</text>
</comment>
<dbReference type="EMBL" id="CAKKTJ010000331">
    <property type="protein sequence ID" value="CAH0482007.1"/>
    <property type="molecule type" value="Genomic_DNA"/>
</dbReference>
<evidence type="ECO:0000313" key="2">
    <source>
        <dbReference type="Proteomes" id="UP001160483"/>
    </source>
</evidence>
<evidence type="ECO:0008006" key="3">
    <source>
        <dbReference type="Google" id="ProtNLM"/>
    </source>
</evidence>
<name>A0AAU9LCR4_9STRA</name>
<sequence>MLSLRNNEVQAPHDETLTQEGRVQSVNEVVFDLEVCTPVDAEASDSESVMSSDNDIPMALSARPAASALLELDELSFAEFGIALQAGDIAEVVVIRPEEELNASSLLDKAVFEDTKKAQNARSGSQILKDPSDP</sequence>
<gene>
    <name evidence="1" type="ORF">PBS003_LOCUS8606</name>
</gene>
<organism evidence="1 2">
    <name type="scientific">Peronospora belbahrii</name>
    <dbReference type="NCBI Taxonomy" id="622444"/>
    <lineage>
        <taxon>Eukaryota</taxon>
        <taxon>Sar</taxon>
        <taxon>Stramenopiles</taxon>
        <taxon>Oomycota</taxon>
        <taxon>Peronosporomycetes</taxon>
        <taxon>Peronosporales</taxon>
        <taxon>Peronosporaceae</taxon>
        <taxon>Peronospora</taxon>
    </lineage>
</organism>
<protein>
    <recommendedName>
        <fullName evidence="3">Reverse transcriptase</fullName>
    </recommendedName>
</protein>
<dbReference type="AlphaFoldDB" id="A0AAU9LCR4"/>
<proteinExistence type="predicted"/>
<evidence type="ECO:0000313" key="1">
    <source>
        <dbReference type="EMBL" id="CAH0482007.1"/>
    </source>
</evidence>
<reference evidence="1" key="1">
    <citation type="submission" date="2021-11" db="EMBL/GenBank/DDBJ databases">
        <authorList>
            <person name="Islam A."/>
            <person name="Islam S."/>
            <person name="Flora M.S."/>
            <person name="Rahman M."/>
            <person name="Ziaur R.M."/>
            <person name="Epstein J.H."/>
            <person name="Hassan M."/>
            <person name="Klassen M."/>
            <person name="Woodard K."/>
            <person name="Webb A."/>
            <person name="Webby R.J."/>
            <person name="El Zowalaty M.E."/>
        </authorList>
    </citation>
    <scope>NUCLEOTIDE SEQUENCE</scope>
    <source>
        <strain evidence="1">Pbs3</strain>
    </source>
</reference>